<accession>A0A374PAG1</accession>
<sequence length="89" mass="9688">MAKTSNINIRIDPDIKEQAEHLFSKFGITITDAINMFLHQSINVGGIPFELKVEKTNAVTSAAMDDAANGKDIHGPFDSVEALMEDLNA</sequence>
<dbReference type="InterPro" id="IPR013321">
    <property type="entry name" value="Arc_rbn_hlx_hlx"/>
</dbReference>
<name>A0A374PAG1_9FIRM</name>
<dbReference type="GO" id="GO:0044010">
    <property type="term" value="P:single-species biofilm formation"/>
    <property type="evidence" value="ECO:0007669"/>
    <property type="project" value="InterPro"/>
</dbReference>
<evidence type="ECO:0000256" key="1">
    <source>
        <dbReference type="ARBA" id="ARBA00010562"/>
    </source>
</evidence>
<dbReference type="PANTHER" id="PTHR38781:SF1">
    <property type="entry name" value="ANTITOXIN DINJ-RELATED"/>
    <property type="match status" value="1"/>
</dbReference>
<dbReference type="Proteomes" id="UP000263014">
    <property type="component" value="Unassembled WGS sequence"/>
</dbReference>
<dbReference type="GO" id="GO:0006355">
    <property type="term" value="P:regulation of DNA-templated transcription"/>
    <property type="evidence" value="ECO:0007669"/>
    <property type="project" value="InterPro"/>
</dbReference>
<protein>
    <submittedName>
        <fullName evidence="3">Type II toxin-antitoxin system RelB/DinJ family antitoxin</fullName>
    </submittedName>
</protein>
<dbReference type="EMBL" id="QSON01000003">
    <property type="protein sequence ID" value="RGJ06139.1"/>
    <property type="molecule type" value="Genomic_DNA"/>
</dbReference>
<comment type="caution">
    <text evidence="3">The sequence shown here is derived from an EMBL/GenBank/DDBJ whole genome shotgun (WGS) entry which is preliminary data.</text>
</comment>
<dbReference type="RefSeq" id="WP_117622115.1">
    <property type="nucleotide sequence ID" value="NZ_QSON01000003.1"/>
</dbReference>
<dbReference type="Pfam" id="PF04221">
    <property type="entry name" value="RelB"/>
    <property type="match status" value="1"/>
</dbReference>
<dbReference type="GO" id="GO:0015643">
    <property type="term" value="F:toxic substance binding"/>
    <property type="evidence" value="ECO:0007669"/>
    <property type="project" value="InterPro"/>
</dbReference>
<dbReference type="PANTHER" id="PTHR38781">
    <property type="entry name" value="ANTITOXIN DINJ-RELATED"/>
    <property type="match status" value="1"/>
</dbReference>
<evidence type="ECO:0000313" key="3">
    <source>
        <dbReference type="EMBL" id="RGJ06139.1"/>
    </source>
</evidence>
<dbReference type="Gene3D" id="1.10.1220.10">
    <property type="entry name" value="Met repressor-like"/>
    <property type="match status" value="1"/>
</dbReference>
<organism evidence="3 4">
    <name type="scientific">Hungatella hathewayi</name>
    <dbReference type="NCBI Taxonomy" id="154046"/>
    <lineage>
        <taxon>Bacteria</taxon>
        <taxon>Bacillati</taxon>
        <taxon>Bacillota</taxon>
        <taxon>Clostridia</taxon>
        <taxon>Lachnospirales</taxon>
        <taxon>Lachnospiraceae</taxon>
        <taxon>Hungatella</taxon>
    </lineage>
</organism>
<dbReference type="NCBIfam" id="TIGR02384">
    <property type="entry name" value="RelB_DinJ"/>
    <property type="match status" value="1"/>
</dbReference>
<proteinExistence type="inferred from homology"/>
<reference evidence="3 4" key="1">
    <citation type="submission" date="2018-08" db="EMBL/GenBank/DDBJ databases">
        <title>A genome reference for cultivated species of the human gut microbiota.</title>
        <authorList>
            <person name="Zou Y."/>
            <person name="Xue W."/>
            <person name="Luo G."/>
        </authorList>
    </citation>
    <scope>NUCLEOTIDE SEQUENCE [LARGE SCALE GENOMIC DNA]</scope>
    <source>
        <strain evidence="3 4">TM09-12</strain>
    </source>
</reference>
<evidence type="ECO:0000313" key="4">
    <source>
        <dbReference type="Proteomes" id="UP000263014"/>
    </source>
</evidence>
<dbReference type="PIRSF" id="PIRSF003108">
    <property type="entry name" value="DinJ"/>
    <property type="match status" value="1"/>
</dbReference>
<dbReference type="GO" id="GO:0000987">
    <property type="term" value="F:cis-regulatory region sequence-specific DNA binding"/>
    <property type="evidence" value="ECO:0007669"/>
    <property type="project" value="InterPro"/>
</dbReference>
<dbReference type="InterPro" id="IPR007337">
    <property type="entry name" value="RelB/DinJ"/>
</dbReference>
<dbReference type="InterPro" id="IPR026262">
    <property type="entry name" value="DinJ"/>
</dbReference>
<gene>
    <name evidence="3" type="ORF">DXD79_09130</name>
</gene>
<dbReference type="AlphaFoldDB" id="A0A374PAG1"/>
<evidence type="ECO:0000256" key="2">
    <source>
        <dbReference type="ARBA" id="ARBA00022649"/>
    </source>
</evidence>
<comment type="similarity">
    <text evidence="1">Belongs to the RelB/DinJ antitoxin family.</text>
</comment>
<keyword evidence="2" id="KW-1277">Toxin-antitoxin system</keyword>
<dbReference type="GO" id="GO:0006351">
    <property type="term" value="P:DNA-templated transcription"/>
    <property type="evidence" value="ECO:0007669"/>
    <property type="project" value="TreeGrafter"/>
</dbReference>